<dbReference type="InterPro" id="IPR003474">
    <property type="entry name" value="Glcn_transporter"/>
</dbReference>
<feature type="transmembrane region" description="Helical" evidence="1">
    <location>
        <begin position="312"/>
        <end position="329"/>
    </location>
</feature>
<keyword evidence="1" id="KW-0812">Transmembrane</keyword>
<gene>
    <name evidence="2" type="ORF">GH754_01425</name>
</gene>
<comment type="caution">
    <text evidence="2">The sequence shown here is derived from an EMBL/GenBank/DDBJ whole genome shotgun (WGS) entry which is preliminary data.</text>
</comment>
<feature type="transmembrane region" description="Helical" evidence="1">
    <location>
        <begin position="349"/>
        <end position="371"/>
    </location>
</feature>
<dbReference type="EMBL" id="WJNH01000001">
    <property type="protein sequence ID" value="MRG84984.1"/>
    <property type="molecule type" value="Genomic_DNA"/>
</dbReference>
<dbReference type="Pfam" id="PF02447">
    <property type="entry name" value="GntP_permease"/>
    <property type="match status" value="1"/>
</dbReference>
<feature type="transmembrane region" description="Helical" evidence="1">
    <location>
        <begin position="176"/>
        <end position="198"/>
    </location>
</feature>
<dbReference type="Proteomes" id="UP000480185">
    <property type="component" value="Unassembled WGS sequence"/>
</dbReference>
<sequence length="457" mass="47602">MITGNLLILIFIASLLSLFFLILFLKWDAFIALLVVATLTGIVVGIPIVDVPVIIADGFGSTLAGVGILIGLGIVLGKLMEFSGAIQKIASTLLNISGPKKSRHAVASTGLVVGIPLFFDAAFVILNNLVRSLSAKAKIPYVSLVLPLALGLIVAYCIVIPTPAPLAVADNLSLDLGLFFIYGLIVALGAIYVGGIVYGKFVGRNAKPLIENAINNLASEQESQHEISASTESRKEISAGLAFFVILLPIALILLNTIFGLVMPETAAAAFFGFVGEKNMALLISVIVAAYLLKPYMKKDIGEAYTESFKSAGLIILITGAGGGFGSIVNETGIGDYLVSTMQNWNMPIILLAFLFAQMLRVALGSSTVSLITTSSILGPMALSLGVSPILLGLAICAGGIGLSMPNDSGFWVVSKFAGLSVVDTLKTWSFGGFIAGVTGLVIVYILSLGSGFLPGI</sequence>
<dbReference type="NCBIfam" id="TIGR00791">
    <property type="entry name" value="gntP"/>
    <property type="match status" value="1"/>
</dbReference>
<keyword evidence="1" id="KW-0472">Membrane</keyword>
<dbReference type="OrthoDB" id="9787129at2"/>
<evidence type="ECO:0000313" key="2">
    <source>
        <dbReference type="EMBL" id="MRG84984.1"/>
    </source>
</evidence>
<feature type="transmembrane region" description="Helical" evidence="1">
    <location>
        <begin position="63"/>
        <end position="86"/>
    </location>
</feature>
<feature type="transmembrane region" description="Helical" evidence="1">
    <location>
        <begin position="383"/>
        <end position="405"/>
    </location>
</feature>
<proteinExistence type="predicted"/>
<feature type="transmembrane region" description="Helical" evidence="1">
    <location>
        <begin position="241"/>
        <end position="262"/>
    </location>
</feature>
<evidence type="ECO:0000256" key="1">
    <source>
        <dbReference type="SAM" id="Phobius"/>
    </source>
</evidence>
<dbReference type="AlphaFoldDB" id="A0A6G1X221"/>
<feature type="transmembrane region" description="Helical" evidence="1">
    <location>
        <begin position="31"/>
        <end position="56"/>
    </location>
</feature>
<name>A0A6G1X221_9BACI</name>
<keyword evidence="1" id="KW-1133">Transmembrane helix</keyword>
<accession>A0A6G1X221</accession>
<dbReference type="GO" id="GO:0015128">
    <property type="term" value="F:gluconate transmembrane transporter activity"/>
    <property type="evidence" value="ECO:0007669"/>
    <property type="project" value="InterPro"/>
</dbReference>
<feature type="transmembrane region" description="Helical" evidence="1">
    <location>
        <begin position="141"/>
        <end position="164"/>
    </location>
</feature>
<dbReference type="PANTHER" id="PTHR30354:SF11">
    <property type="entry name" value="PERMEASE"/>
    <property type="match status" value="1"/>
</dbReference>
<reference evidence="2 3" key="1">
    <citation type="submission" date="2019-11" db="EMBL/GenBank/DDBJ databases">
        <authorList>
            <person name="Li J."/>
        </authorList>
    </citation>
    <scope>NUCLEOTIDE SEQUENCE [LARGE SCALE GENOMIC DNA]</scope>
    <source>
        <strain evidence="2 3">J4</strain>
    </source>
</reference>
<organism evidence="2 3">
    <name type="scientific">Salinibacillus xinjiangensis</name>
    <dbReference type="NCBI Taxonomy" id="1229268"/>
    <lineage>
        <taxon>Bacteria</taxon>
        <taxon>Bacillati</taxon>
        <taxon>Bacillota</taxon>
        <taxon>Bacilli</taxon>
        <taxon>Bacillales</taxon>
        <taxon>Bacillaceae</taxon>
        <taxon>Salinibacillus</taxon>
    </lineage>
</organism>
<keyword evidence="3" id="KW-1185">Reference proteome</keyword>
<dbReference type="RefSeq" id="WP_153726946.1">
    <property type="nucleotide sequence ID" value="NZ_WJNH01000001.1"/>
</dbReference>
<evidence type="ECO:0000313" key="3">
    <source>
        <dbReference type="Proteomes" id="UP000480185"/>
    </source>
</evidence>
<feature type="transmembrane region" description="Helical" evidence="1">
    <location>
        <begin position="7"/>
        <end position="25"/>
    </location>
</feature>
<dbReference type="PANTHER" id="PTHR30354">
    <property type="entry name" value="GNT FAMILY GLUCONATE TRANSPORTER"/>
    <property type="match status" value="1"/>
</dbReference>
<feature type="transmembrane region" description="Helical" evidence="1">
    <location>
        <begin position="429"/>
        <end position="454"/>
    </location>
</feature>
<dbReference type="GO" id="GO:0005886">
    <property type="term" value="C:plasma membrane"/>
    <property type="evidence" value="ECO:0007669"/>
    <property type="project" value="TreeGrafter"/>
</dbReference>
<feature type="transmembrane region" description="Helical" evidence="1">
    <location>
        <begin position="268"/>
        <end position="292"/>
    </location>
</feature>
<protein>
    <submittedName>
        <fullName evidence="2">GntP family permease</fullName>
    </submittedName>
</protein>
<feature type="transmembrane region" description="Helical" evidence="1">
    <location>
        <begin position="106"/>
        <end position="129"/>
    </location>
</feature>